<accession>A0A382B9C3</accession>
<evidence type="ECO:0000313" key="1">
    <source>
        <dbReference type="EMBL" id="SVB10366.1"/>
    </source>
</evidence>
<name>A0A382B9C3_9ZZZZ</name>
<proteinExistence type="predicted"/>
<dbReference type="AlphaFoldDB" id="A0A382B9C3"/>
<reference evidence="1" key="1">
    <citation type="submission" date="2018-05" db="EMBL/GenBank/DDBJ databases">
        <authorList>
            <person name="Lanie J.A."/>
            <person name="Ng W.-L."/>
            <person name="Kazmierczak K.M."/>
            <person name="Andrzejewski T.M."/>
            <person name="Davidsen T.M."/>
            <person name="Wayne K.J."/>
            <person name="Tettelin H."/>
            <person name="Glass J.I."/>
            <person name="Rusch D."/>
            <person name="Podicherti R."/>
            <person name="Tsui H.-C.T."/>
            <person name="Winkler M.E."/>
        </authorList>
    </citation>
    <scope>NUCLEOTIDE SEQUENCE</scope>
</reference>
<sequence>MPHGHSAIDSLIALTALRKYQEGGPVEDKSATASIDNLIADNEQTKEWPFKKRSLRSRIREAAGQLSELPIFENKYYDLFKTPLDKFQALFPENGEMGWRDDSGQWNTVDSKTLQKLWRKAGAPMIEVRDTPRSMAAPREFAFSDEPNKLQQAMGYLFGVPRVIQARSPFGGEQGDAGDVVSELAHQIHFEDPKKYGYTRKSMIEDMYKSVTSR</sequence>
<dbReference type="EMBL" id="UINC01028777">
    <property type="protein sequence ID" value="SVB10366.1"/>
    <property type="molecule type" value="Genomic_DNA"/>
</dbReference>
<gene>
    <name evidence="1" type="ORF">METZ01_LOCUS163220</name>
</gene>
<organism evidence="1">
    <name type="scientific">marine metagenome</name>
    <dbReference type="NCBI Taxonomy" id="408172"/>
    <lineage>
        <taxon>unclassified sequences</taxon>
        <taxon>metagenomes</taxon>
        <taxon>ecological metagenomes</taxon>
    </lineage>
</organism>
<protein>
    <submittedName>
        <fullName evidence="1">Uncharacterized protein</fullName>
    </submittedName>
</protein>
<feature type="non-terminal residue" evidence="1">
    <location>
        <position position="214"/>
    </location>
</feature>